<dbReference type="InterPro" id="IPR050250">
    <property type="entry name" value="Macrolide_Exporter_MacB"/>
</dbReference>
<evidence type="ECO:0000256" key="4">
    <source>
        <dbReference type="ARBA" id="ARBA00022989"/>
    </source>
</evidence>
<evidence type="ECO:0000256" key="6">
    <source>
        <dbReference type="ARBA" id="ARBA00038076"/>
    </source>
</evidence>
<feature type="domain" description="MacB-like periplasmic core" evidence="9">
    <location>
        <begin position="21"/>
        <end position="165"/>
    </location>
</feature>
<dbReference type="PANTHER" id="PTHR30572">
    <property type="entry name" value="MEMBRANE COMPONENT OF TRANSPORTER-RELATED"/>
    <property type="match status" value="1"/>
</dbReference>
<name>A0ABR9R6E0_9FIRM</name>
<keyword evidence="11" id="KW-1185">Reference proteome</keyword>
<dbReference type="InterPro" id="IPR025857">
    <property type="entry name" value="MacB_PCD"/>
</dbReference>
<evidence type="ECO:0000313" key="10">
    <source>
        <dbReference type="EMBL" id="MBE5038720.1"/>
    </source>
</evidence>
<evidence type="ECO:0000256" key="7">
    <source>
        <dbReference type="SAM" id="Phobius"/>
    </source>
</evidence>
<accession>A0ABR9R6E0</accession>
<protein>
    <submittedName>
        <fullName evidence="10">ABC transporter permease</fullName>
    </submittedName>
</protein>
<keyword evidence="4 7" id="KW-1133">Transmembrane helix</keyword>
<keyword evidence="3 7" id="KW-0812">Transmembrane</keyword>
<proteinExistence type="inferred from homology"/>
<dbReference type="Pfam" id="PF12704">
    <property type="entry name" value="MacB_PCD"/>
    <property type="match status" value="1"/>
</dbReference>
<keyword evidence="2" id="KW-1003">Cell membrane</keyword>
<dbReference type="Pfam" id="PF02687">
    <property type="entry name" value="FtsX"/>
    <property type="match status" value="1"/>
</dbReference>
<feature type="domain" description="ABC3 transporter permease C-terminal" evidence="8">
    <location>
        <begin position="342"/>
        <end position="481"/>
    </location>
</feature>
<dbReference type="InterPro" id="IPR003838">
    <property type="entry name" value="ABC3_permease_C"/>
</dbReference>
<feature type="transmembrane region" description="Helical" evidence="7">
    <location>
        <begin position="453"/>
        <end position="472"/>
    </location>
</feature>
<evidence type="ECO:0000259" key="8">
    <source>
        <dbReference type="Pfam" id="PF02687"/>
    </source>
</evidence>
<dbReference type="PANTHER" id="PTHR30572:SF4">
    <property type="entry name" value="ABC TRANSPORTER PERMEASE YTRF"/>
    <property type="match status" value="1"/>
</dbReference>
<feature type="transmembrane region" description="Helical" evidence="7">
    <location>
        <begin position="335"/>
        <end position="363"/>
    </location>
</feature>
<comment type="similarity">
    <text evidence="6">Belongs to the ABC-4 integral membrane protein family.</text>
</comment>
<evidence type="ECO:0000256" key="2">
    <source>
        <dbReference type="ARBA" id="ARBA00022475"/>
    </source>
</evidence>
<comment type="subcellular location">
    <subcellularLocation>
        <location evidence="1">Cell membrane</location>
        <topology evidence="1">Multi-pass membrane protein</topology>
    </subcellularLocation>
</comment>
<feature type="transmembrane region" description="Helical" evidence="7">
    <location>
        <begin position="21"/>
        <end position="45"/>
    </location>
</feature>
<dbReference type="EMBL" id="JADCKC010000004">
    <property type="protein sequence ID" value="MBE5038720.1"/>
    <property type="molecule type" value="Genomic_DNA"/>
</dbReference>
<evidence type="ECO:0000256" key="1">
    <source>
        <dbReference type="ARBA" id="ARBA00004651"/>
    </source>
</evidence>
<gene>
    <name evidence="10" type="ORF">INF35_13070</name>
</gene>
<evidence type="ECO:0000259" key="9">
    <source>
        <dbReference type="Pfam" id="PF12704"/>
    </source>
</evidence>
<evidence type="ECO:0000256" key="5">
    <source>
        <dbReference type="ARBA" id="ARBA00023136"/>
    </source>
</evidence>
<dbReference type="Proteomes" id="UP000768567">
    <property type="component" value="Unassembled WGS sequence"/>
</dbReference>
<comment type="caution">
    <text evidence="10">The sequence shown here is derived from an EMBL/GenBank/DDBJ whole genome shotgun (WGS) entry which is preliminary data.</text>
</comment>
<evidence type="ECO:0000256" key="3">
    <source>
        <dbReference type="ARBA" id="ARBA00022692"/>
    </source>
</evidence>
<dbReference type="RefSeq" id="WP_193503163.1">
    <property type="nucleotide sequence ID" value="NZ_JADCKC010000004.1"/>
</dbReference>
<reference evidence="10 11" key="1">
    <citation type="submission" date="2020-10" db="EMBL/GenBank/DDBJ databases">
        <title>ChiBAC.</title>
        <authorList>
            <person name="Zenner C."/>
            <person name="Hitch T.C.A."/>
            <person name="Clavel T."/>
        </authorList>
    </citation>
    <scope>NUCLEOTIDE SEQUENCE [LARGE SCALE GENOMIC DNA]</scope>
    <source>
        <strain evidence="10 11">DSM 109015</strain>
    </source>
</reference>
<evidence type="ECO:0000313" key="11">
    <source>
        <dbReference type="Proteomes" id="UP000768567"/>
    </source>
</evidence>
<organism evidence="10 11">
    <name type="scientific">Gemmiger gallinarum</name>
    <dbReference type="NCBI Taxonomy" id="2779354"/>
    <lineage>
        <taxon>Bacteria</taxon>
        <taxon>Bacillati</taxon>
        <taxon>Bacillota</taxon>
        <taxon>Clostridia</taxon>
        <taxon>Eubacteriales</taxon>
        <taxon>Gemmiger</taxon>
    </lineage>
</organism>
<sequence>MKIFDLIALSARNLSRRKGRTALTVIGVAVGTCLIIVMISFGIAMNQANEAMLASWGDLTQIEVYGGGTVYYSSGSGTAVIGGSSGGGGDQPAVLNDEMVASFTKMDHVVAATPFYQAYSLNGTITAGKGDRYSAYLGNAVGVYASAMEPMGFTLASGDWMTDTGSYGRDVIPVMVCEQTGYNFEDTRKSYNSSKRYRWYGQTDAAGNLLEPFVDVNKDEMTLTLSSGDAENPKTKSWKLKVVGSINPDTAKGWWTQSSFILRIQDVKMLQEEYKDLAGSDAYYGSDSSSYDQVYVKVDDMDNVEAVDEAIQELGFSTYSMTQQREAMQEQVSQLMLILGCLAAFSLLVAALNIINTMTMAIYERTREIGVMKVLGCALGKIRMMFLIESGFIGFIGGVTGSVVSLVISFVLNNLTLIMAIFGGGGGNLSGIMNSIGYYGGGMGSAVSVVPPWLVLLALAFATVIGLVAGILPAARATKISALEAIRHE</sequence>
<keyword evidence="5 7" id="KW-0472">Membrane</keyword>
<feature type="transmembrane region" description="Helical" evidence="7">
    <location>
        <begin position="384"/>
        <end position="412"/>
    </location>
</feature>